<dbReference type="EMBL" id="CP011805">
    <property type="protein sequence ID" value="AKM08055.1"/>
    <property type="molecule type" value="Genomic_DNA"/>
</dbReference>
<evidence type="ECO:0000256" key="1">
    <source>
        <dbReference type="ARBA" id="ARBA00001526"/>
    </source>
</evidence>
<keyword evidence="4" id="KW-0732">Signal</keyword>
<evidence type="ECO:0000256" key="3">
    <source>
        <dbReference type="ARBA" id="ARBA00012865"/>
    </source>
</evidence>
<dbReference type="OrthoDB" id="9784149at2"/>
<dbReference type="PANTHER" id="PTHR35333:SF3">
    <property type="entry name" value="BETA-LACTAMASE-TYPE TRANSPEPTIDASE FOLD CONTAINING PROTEIN"/>
    <property type="match status" value="1"/>
</dbReference>
<dbReference type="SUPFAM" id="SSF56601">
    <property type="entry name" value="beta-lactamase/transpeptidase-like"/>
    <property type="match status" value="1"/>
</dbReference>
<dbReference type="GO" id="GO:0046677">
    <property type="term" value="P:response to antibiotic"/>
    <property type="evidence" value="ECO:0007669"/>
    <property type="project" value="InterPro"/>
</dbReference>
<evidence type="ECO:0000256" key="2">
    <source>
        <dbReference type="ARBA" id="ARBA00009009"/>
    </source>
</evidence>
<feature type="signal peptide" evidence="4">
    <location>
        <begin position="1"/>
        <end position="30"/>
    </location>
</feature>
<keyword evidence="7" id="KW-1185">Reference proteome</keyword>
<dbReference type="PANTHER" id="PTHR35333">
    <property type="entry name" value="BETA-LACTAMASE"/>
    <property type="match status" value="1"/>
</dbReference>
<dbReference type="Pfam" id="PF13354">
    <property type="entry name" value="Beta-lactamase2"/>
    <property type="match status" value="1"/>
</dbReference>
<evidence type="ECO:0000259" key="5">
    <source>
        <dbReference type="Pfam" id="PF13354"/>
    </source>
</evidence>
<dbReference type="STRING" id="543877.AM2010_1993"/>
<dbReference type="InterPro" id="IPR012338">
    <property type="entry name" value="Beta-lactam/transpept-like"/>
</dbReference>
<dbReference type="Gene3D" id="3.40.710.10">
    <property type="entry name" value="DD-peptidase/beta-lactamase superfamily"/>
    <property type="match status" value="1"/>
</dbReference>
<name>A0A0G3X957_9SPHN</name>
<feature type="chain" id="PRO_5005186048" description="beta-lactamase" evidence="4">
    <location>
        <begin position="31"/>
        <end position="350"/>
    </location>
</feature>
<organism evidence="6 7">
    <name type="scientific">Pelagerythrobacter marensis</name>
    <dbReference type="NCBI Taxonomy" id="543877"/>
    <lineage>
        <taxon>Bacteria</taxon>
        <taxon>Pseudomonadati</taxon>
        <taxon>Pseudomonadota</taxon>
        <taxon>Alphaproteobacteria</taxon>
        <taxon>Sphingomonadales</taxon>
        <taxon>Erythrobacteraceae</taxon>
        <taxon>Pelagerythrobacter</taxon>
    </lineage>
</organism>
<gene>
    <name evidence="6" type="ORF">AM2010_1993</name>
</gene>
<reference evidence="6 7" key="1">
    <citation type="submission" date="2015-06" db="EMBL/GenBank/DDBJ databases">
        <authorList>
            <person name="Kim K.M."/>
        </authorList>
    </citation>
    <scope>NUCLEOTIDE SEQUENCE [LARGE SCALE GENOMIC DNA]</scope>
    <source>
        <strain evidence="6 7">KCTC 22370</strain>
    </source>
</reference>
<evidence type="ECO:0000313" key="7">
    <source>
        <dbReference type="Proteomes" id="UP000037643"/>
    </source>
</evidence>
<dbReference type="EC" id="3.5.2.6" evidence="3"/>
<dbReference type="PRINTS" id="PR00118">
    <property type="entry name" value="BLACTAMASEA"/>
</dbReference>
<dbReference type="PATRIC" id="fig|543877.4.peg.2025"/>
<comment type="catalytic activity">
    <reaction evidence="1">
        <text>a beta-lactam + H2O = a substituted beta-amino acid</text>
        <dbReference type="Rhea" id="RHEA:20401"/>
        <dbReference type="ChEBI" id="CHEBI:15377"/>
        <dbReference type="ChEBI" id="CHEBI:35627"/>
        <dbReference type="ChEBI" id="CHEBI:140347"/>
        <dbReference type="EC" id="3.5.2.6"/>
    </reaction>
</comment>
<feature type="domain" description="Beta-lactamase class A catalytic" evidence="5">
    <location>
        <begin position="77"/>
        <end position="302"/>
    </location>
</feature>
<dbReference type="Proteomes" id="UP000037643">
    <property type="component" value="Chromosome"/>
</dbReference>
<dbReference type="KEGG" id="amx:AM2010_1993"/>
<proteinExistence type="inferred from homology"/>
<sequence precursor="true">MALGSHITKSLTGLAGALTLALTAFQPAQAQTANFEAVFDSVLGTEARAPRTFEAVYESGFERRIAQAADGSDGRIGVAVLDLATGQEFSILGDQRFPMASTSKIAIAATFMEGVEQGRWSLSSEFPLLIPVRSERFSSAKAPVRRGKHLPASELIELMITRSSNPATDALLAAVGGPAAVNDWMRRAGITDFQLTRDIATLVRDDGEIDPASAIDLRDSATPRAMTRLLAGLYQGEWLSPTSRRVIIGAMERCRTGTRRIPALLPAGATVAHKTGSLNNTSSDIGIINTPDGRAFAVAIYVTGQGTRLAREGRIAQIARAAYAGYDNPGGGTWAEAVYANARDGAAASP</sequence>
<protein>
    <recommendedName>
        <fullName evidence="3">beta-lactamase</fullName>
        <ecNumber evidence="3">3.5.2.6</ecNumber>
    </recommendedName>
</protein>
<dbReference type="GO" id="GO:0008800">
    <property type="term" value="F:beta-lactamase activity"/>
    <property type="evidence" value="ECO:0007669"/>
    <property type="project" value="UniProtKB-EC"/>
</dbReference>
<dbReference type="InterPro" id="IPR045155">
    <property type="entry name" value="Beta-lactam_cat"/>
</dbReference>
<comment type="similarity">
    <text evidence="2">Belongs to the class-A beta-lactamase family.</text>
</comment>
<dbReference type="RefSeq" id="WP_082132880.1">
    <property type="nucleotide sequence ID" value="NZ_CP011805.1"/>
</dbReference>
<dbReference type="GO" id="GO:0030655">
    <property type="term" value="P:beta-lactam antibiotic catabolic process"/>
    <property type="evidence" value="ECO:0007669"/>
    <property type="project" value="InterPro"/>
</dbReference>
<evidence type="ECO:0000256" key="4">
    <source>
        <dbReference type="SAM" id="SignalP"/>
    </source>
</evidence>
<dbReference type="InterPro" id="IPR000871">
    <property type="entry name" value="Beta-lactam_class-A"/>
</dbReference>
<dbReference type="AlphaFoldDB" id="A0A0G3X957"/>
<evidence type="ECO:0000313" key="6">
    <source>
        <dbReference type="EMBL" id="AKM08055.1"/>
    </source>
</evidence>
<accession>A0A0G3X957</accession>